<protein>
    <submittedName>
        <fullName evidence="3">Prepilin peptidase CpaA</fullName>
        <ecNumber evidence="3">3.4.23.43</ecNumber>
    </submittedName>
</protein>
<dbReference type="RefSeq" id="WP_184011073.1">
    <property type="nucleotide sequence ID" value="NZ_JACIJS010000005.1"/>
</dbReference>
<dbReference type="EC" id="3.4.23.43" evidence="3"/>
<proteinExistence type="predicted"/>
<keyword evidence="1" id="KW-1133">Transmembrane helix</keyword>
<feature type="transmembrane region" description="Helical" evidence="1">
    <location>
        <begin position="56"/>
        <end position="77"/>
    </location>
</feature>
<feature type="transmembrane region" description="Helical" evidence="1">
    <location>
        <begin position="97"/>
        <end position="119"/>
    </location>
</feature>
<dbReference type="EMBL" id="JACIJS010000005">
    <property type="protein sequence ID" value="MBB5515940.1"/>
    <property type="molecule type" value="Genomic_DNA"/>
</dbReference>
<keyword evidence="1" id="KW-0812">Transmembrane</keyword>
<dbReference type="GO" id="GO:0004190">
    <property type="term" value="F:aspartic-type endopeptidase activity"/>
    <property type="evidence" value="ECO:0007669"/>
    <property type="project" value="UniProtKB-EC"/>
</dbReference>
<dbReference type="Gene3D" id="1.20.120.1220">
    <property type="match status" value="1"/>
</dbReference>
<evidence type="ECO:0000313" key="3">
    <source>
        <dbReference type="EMBL" id="MBB5515940.1"/>
    </source>
</evidence>
<dbReference type="InterPro" id="IPR000045">
    <property type="entry name" value="Prepilin_IV_endopep_pep"/>
</dbReference>
<dbReference type="GO" id="GO:0016020">
    <property type="term" value="C:membrane"/>
    <property type="evidence" value="ECO:0007669"/>
    <property type="project" value="InterPro"/>
</dbReference>
<evidence type="ECO:0000256" key="1">
    <source>
        <dbReference type="SAM" id="Phobius"/>
    </source>
</evidence>
<keyword evidence="1" id="KW-0472">Membrane</keyword>
<name>A0A840WXP2_9RHOB</name>
<keyword evidence="4" id="KW-1185">Reference proteome</keyword>
<evidence type="ECO:0000259" key="2">
    <source>
        <dbReference type="Pfam" id="PF01478"/>
    </source>
</evidence>
<comment type="caution">
    <text evidence="3">The sequence shown here is derived from an EMBL/GenBank/DDBJ whole genome shotgun (WGS) entry which is preliminary data.</text>
</comment>
<keyword evidence="3" id="KW-0378">Hydrolase</keyword>
<accession>A0A840WXP2</accession>
<dbReference type="Proteomes" id="UP000553766">
    <property type="component" value="Unassembled WGS sequence"/>
</dbReference>
<feature type="transmembrane region" description="Helical" evidence="1">
    <location>
        <begin position="140"/>
        <end position="160"/>
    </location>
</feature>
<evidence type="ECO:0000313" key="4">
    <source>
        <dbReference type="Proteomes" id="UP000553766"/>
    </source>
</evidence>
<reference evidence="3 4" key="1">
    <citation type="submission" date="2020-08" db="EMBL/GenBank/DDBJ databases">
        <title>Genomic Encyclopedia of Type Strains, Phase IV (KMG-IV): sequencing the most valuable type-strain genomes for metagenomic binning, comparative biology and taxonomic classification.</title>
        <authorList>
            <person name="Goeker M."/>
        </authorList>
    </citation>
    <scope>NUCLEOTIDE SEQUENCE [LARGE SCALE GENOMIC DNA]</scope>
    <source>
        <strain evidence="3 4">DSM 103377</strain>
    </source>
</reference>
<organism evidence="3 4">
    <name type="scientific">Rubricella aquisinus</name>
    <dbReference type="NCBI Taxonomy" id="2028108"/>
    <lineage>
        <taxon>Bacteria</taxon>
        <taxon>Pseudomonadati</taxon>
        <taxon>Pseudomonadota</taxon>
        <taxon>Alphaproteobacteria</taxon>
        <taxon>Rhodobacterales</taxon>
        <taxon>Paracoccaceae</taxon>
        <taxon>Rubricella</taxon>
    </lineage>
</organism>
<sequence>MAPLVFLLLVTLPLLYAAWSDLRFMRIPNEVSLALLGLFVVSAPFLVGLPEMGWRLGIGAAVLITGFVLNALKLIGGGDVKLLSAGILFVDPSTDHLSLYLQVLGMMSLAGVIVHRGLARVSPVRDAVPEWGSWGERGKFPFGLSISASILFYLGLVVILT</sequence>
<feature type="transmembrane region" description="Helical" evidence="1">
    <location>
        <begin position="33"/>
        <end position="49"/>
    </location>
</feature>
<gene>
    <name evidence="3" type="ORF">FHS89_001960</name>
</gene>
<feature type="domain" description="Prepilin type IV endopeptidase peptidase" evidence="2">
    <location>
        <begin position="9"/>
        <end position="94"/>
    </location>
</feature>
<dbReference type="Pfam" id="PF01478">
    <property type="entry name" value="Peptidase_A24"/>
    <property type="match status" value="1"/>
</dbReference>
<dbReference type="AlphaFoldDB" id="A0A840WXP2"/>